<name>A0A061ADN3_RHOTO</name>
<proteinExistence type="predicted"/>
<sequence>MSAVTQTKALLPTWLRCLLPAESTGELSGKTVGLFQHYKRWKAAVFAVFDDDEYWCSLSDTSSSVVQAELRAIRSHIEEDGKRVYAAVIRSKTRSVSEYYTLLTRVVLGDDEFDRVMAGTVDVGNRTPALGEAYGQILLAQASEASLSCSLL</sequence>
<accession>A0A061ADN3</accession>
<protein>
    <submittedName>
        <fullName evidence="1">RHTO0S01e03730g1_1</fullName>
    </submittedName>
</protein>
<evidence type="ECO:0000313" key="1">
    <source>
        <dbReference type="EMBL" id="CDR35634.1"/>
    </source>
</evidence>
<dbReference type="EMBL" id="LK052936">
    <property type="protein sequence ID" value="CDR35634.1"/>
    <property type="molecule type" value="Genomic_DNA"/>
</dbReference>
<gene>
    <name evidence="1" type="ORF">RHTO0S_01e03730g</name>
</gene>
<reference evidence="1" key="1">
    <citation type="journal article" date="2014" name="Genome Announc.">
        <title>Draft genome sequence of Rhodosporidium toruloides CECT1137, an oleaginous yeast of biotechnological interest.</title>
        <authorList>
            <person name="Morin N."/>
            <person name="Calcas X."/>
            <person name="Devillers H."/>
            <person name="Durrens P."/>
            <person name="Sherman D.J."/>
            <person name="Nicaud J.-M."/>
            <person name="Neuveglise C."/>
        </authorList>
    </citation>
    <scope>NUCLEOTIDE SEQUENCE</scope>
    <source>
        <strain evidence="1">CECT1137</strain>
    </source>
</reference>
<organism evidence="1">
    <name type="scientific">Rhodotorula toruloides</name>
    <name type="common">Yeast</name>
    <name type="synonym">Rhodosporidium toruloides</name>
    <dbReference type="NCBI Taxonomy" id="5286"/>
    <lineage>
        <taxon>Eukaryota</taxon>
        <taxon>Fungi</taxon>
        <taxon>Dikarya</taxon>
        <taxon>Basidiomycota</taxon>
        <taxon>Pucciniomycotina</taxon>
        <taxon>Microbotryomycetes</taxon>
        <taxon>Sporidiobolales</taxon>
        <taxon>Sporidiobolaceae</taxon>
        <taxon>Rhodotorula</taxon>
    </lineage>
</organism>
<dbReference type="AlphaFoldDB" id="A0A061ADN3"/>